<feature type="domain" description="Aminotransferase class I/classII large" evidence="7">
    <location>
        <begin position="54"/>
        <end position="395"/>
    </location>
</feature>
<dbReference type="SUPFAM" id="SSF53383">
    <property type="entry name" value="PLP-dependent transferases"/>
    <property type="match status" value="1"/>
</dbReference>
<dbReference type="OrthoDB" id="9808770at2"/>
<dbReference type="CDD" id="cd00609">
    <property type="entry name" value="AAT_like"/>
    <property type="match status" value="1"/>
</dbReference>
<dbReference type="Gene3D" id="3.40.640.10">
    <property type="entry name" value="Type I PLP-dependent aspartate aminotransferase-like (Major domain)"/>
    <property type="match status" value="1"/>
</dbReference>
<keyword evidence="4" id="KW-0032">Aminotransferase</keyword>
<dbReference type="AlphaFoldDB" id="A0A0H2MGG5"/>
<dbReference type="STRING" id="1489064.WH96_06515"/>
<dbReference type="GO" id="GO:0030170">
    <property type="term" value="F:pyridoxal phosphate binding"/>
    <property type="evidence" value="ECO:0007669"/>
    <property type="project" value="InterPro"/>
</dbReference>
<evidence type="ECO:0000313" key="8">
    <source>
        <dbReference type="EMBL" id="KLN61301.1"/>
    </source>
</evidence>
<comment type="similarity">
    <text evidence="2">Belongs to the class-I pyridoxal-phosphate-dependent aminotransferase family.</text>
</comment>
<dbReference type="Gene3D" id="3.90.1150.10">
    <property type="entry name" value="Aspartate Aminotransferase, domain 1"/>
    <property type="match status" value="1"/>
</dbReference>
<evidence type="ECO:0000256" key="1">
    <source>
        <dbReference type="ARBA" id="ARBA00001933"/>
    </source>
</evidence>
<evidence type="ECO:0000313" key="9">
    <source>
        <dbReference type="Proteomes" id="UP000035444"/>
    </source>
</evidence>
<dbReference type="RefSeq" id="WP_047763382.1">
    <property type="nucleotide sequence ID" value="NZ_LAQL01000004.1"/>
</dbReference>
<sequence length="402" mass="44492">MDWEKVFATRSSRMKASEIRELLKLLDQPDIISFAGGIPDPALFPTQEFQQAFANTLTGDKQTTALQYSVSEGYVPLRQWIAKQMEGLGIPCSVDNILITSGSQQALDYLGKLLLSPNDTALVTWPTYMGALGAFNAYEPNYDRLIANGNRSAKEYQETAAEKNSRVKFAYMSVDFANPTGETLDRPGREKLLDLAEELDIPVIEDAAYQSLRYDGEAIPPILAIDIERKGHIDETRTLYCGSFSKTLAPGLRVGWVCGAQSVISKLVLMKQAADLHSSTINQIAIHEVASKGFDKQVAKIFTAYSTRRDSMLAALKEHMPESVSWTKPEGGMFIWLTLPKHLDGAKLLAKSIETQRVAFVPGHAFYADGSNRNTMRLSFSQANEETINEGIRRLGLLLKSA</sequence>
<comment type="cofactor">
    <cofactor evidence="1">
        <name>pyridoxal 5'-phosphate</name>
        <dbReference type="ChEBI" id="CHEBI:597326"/>
    </cofactor>
</comment>
<gene>
    <name evidence="8" type="ORF">WH96_06515</name>
</gene>
<dbReference type="Pfam" id="PF00155">
    <property type="entry name" value="Aminotran_1_2"/>
    <property type="match status" value="1"/>
</dbReference>
<evidence type="ECO:0000256" key="6">
    <source>
        <dbReference type="ARBA" id="ARBA00022898"/>
    </source>
</evidence>
<dbReference type="InterPro" id="IPR015421">
    <property type="entry name" value="PyrdxlP-dep_Trfase_major"/>
</dbReference>
<dbReference type="GO" id="GO:0008483">
    <property type="term" value="F:transaminase activity"/>
    <property type="evidence" value="ECO:0007669"/>
    <property type="project" value="UniProtKB-KW"/>
</dbReference>
<dbReference type="FunFam" id="3.90.1150.10:FF:000166">
    <property type="entry name" value="Kynurenine/alpha-aminoadipate aminotransferase, mitochondrial"/>
    <property type="match status" value="1"/>
</dbReference>
<keyword evidence="6" id="KW-0663">Pyridoxal phosphate</keyword>
<dbReference type="InterPro" id="IPR004839">
    <property type="entry name" value="Aminotransferase_I/II_large"/>
</dbReference>
<keyword evidence="9" id="KW-1185">Reference proteome</keyword>
<reference evidence="8 9" key="1">
    <citation type="submission" date="2015-03" db="EMBL/GenBank/DDBJ databases">
        <title>Genome Sequence of Kiloniella spongiae MEBiC09566, isolated from a marine sponge.</title>
        <authorList>
            <person name="Shao Z."/>
            <person name="Wang L."/>
            <person name="Li X."/>
        </authorList>
    </citation>
    <scope>NUCLEOTIDE SEQUENCE [LARGE SCALE GENOMIC DNA]</scope>
    <source>
        <strain evidence="8 9">MEBiC09566</strain>
    </source>
</reference>
<comment type="subunit">
    <text evidence="3">Homodimer.</text>
</comment>
<dbReference type="EMBL" id="LAQL01000004">
    <property type="protein sequence ID" value="KLN61301.1"/>
    <property type="molecule type" value="Genomic_DNA"/>
</dbReference>
<organism evidence="8 9">
    <name type="scientific">Kiloniella spongiae</name>
    <dbReference type="NCBI Taxonomy" id="1489064"/>
    <lineage>
        <taxon>Bacteria</taxon>
        <taxon>Pseudomonadati</taxon>
        <taxon>Pseudomonadota</taxon>
        <taxon>Alphaproteobacteria</taxon>
        <taxon>Rhodospirillales</taxon>
        <taxon>Kiloniellaceae</taxon>
        <taxon>Kiloniella</taxon>
    </lineage>
</organism>
<name>A0A0H2MGG5_9PROT</name>
<dbReference type="GO" id="GO:1901605">
    <property type="term" value="P:alpha-amino acid metabolic process"/>
    <property type="evidence" value="ECO:0007669"/>
    <property type="project" value="TreeGrafter"/>
</dbReference>
<dbReference type="FunFam" id="3.40.640.10:FF:000053">
    <property type="entry name" value="Aminotransferase, class I"/>
    <property type="match status" value="1"/>
</dbReference>
<dbReference type="InterPro" id="IPR015422">
    <property type="entry name" value="PyrdxlP-dep_Trfase_small"/>
</dbReference>
<keyword evidence="5" id="KW-0808">Transferase</keyword>
<protein>
    <submittedName>
        <fullName evidence="8">GntR family transcriptional regulator</fullName>
    </submittedName>
</protein>
<evidence type="ECO:0000259" key="7">
    <source>
        <dbReference type="Pfam" id="PF00155"/>
    </source>
</evidence>
<accession>A0A0H2MGG5</accession>
<proteinExistence type="inferred from homology"/>
<dbReference type="InterPro" id="IPR015424">
    <property type="entry name" value="PyrdxlP-dep_Trfase"/>
</dbReference>
<comment type="caution">
    <text evidence="8">The sequence shown here is derived from an EMBL/GenBank/DDBJ whole genome shotgun (WGS) entry which is preliminary data.</text>
</comment>
<dbReference type="Proteomes" id="UP000035444">
    <property type="component" value="Unassembled WGS sequence"/>
</dbReference>
<evidence type="ECO:0000256" key="5">
    <source>
        <dbReference type="ARBA" id="ARBA00022679"/>
    </source>
</evidence>
<dbReference type="PANTHER" id="PTHR42790">
    <property type="entry name" value="AMINOTRANSFERASE"/>
    <property type="match status" value="1"/>
</dbReference>
<evidence type="ECO:0000256" key="2">
    <source>
        <dbReference type="ARBA" id="ARBA00007441"/>
    </source>
</evidence>
<dbReference type="InterPro" id="IPR050859">
    <property type="entry name" value="Class-I_PLP-dep_aminotransf"/>
</dbReference>
<dbReference type="PATRIC" id="fig|1489064.4.peg.2553"/>
<dbReference type="PANTHER" id="PTHR42790:SF19">
    <property type="entry name" value="KYNURENINE_ALPHA-AMINOADIPATE AMINOTRANSFERASE, MITOCHONDRIAL"/>
    <property type="match status" value="1"/>
</dbReference>
<evidence type="ECO:0000256" key="3">
    <source>
        <dbReference type="ARBA" id="ARBA00011738"/>
    </source>
</evidence>
<evidence type="ECO:0000256" key="4">
    <source>
        <dbReference type="ARBA" id="ARBA00022576"/>
    </source>
</evidence>